<protein>
    <submittedName>
        <fullName evidence="4">Uncharacterized protein</fullName>
    </submittedName>
</protein>
<dbReference type="SUPFAM" id="SSF55729">
    <property type="entry name" value="Acyl-CoA N-acyltransferases (Nat)"/>
    <property type="match status" value="1"/>
</dbReference>
<dbReference type="AlphaFoldDB" id="A0A1Y5FBT3"/>
<sequence length="289" mass="33330">MINGLNHITLSVSDIEKSFVFYKDILGMKPKFKSSSTIYFEGNGLWLALSLDSDTRKESLAEYTHIAFDVTTNSFDSISTKIKSSNIELFKENSSEGNSLYFLDPDGHKLEIHVGTINDRLDYYRENRKEDYIFFDEFDLRPAKLSEAKFLSELELRSKSYWGYSKEFIEACRAYLFIDDDYISNWPVIVAEHDKNIIGFLSLKTVDSENRLDNLWIEPKFINCGYGRRLFEQGIVEAKALGWESFRLAAEPGAVAFYEKMGAVVIGKVQSRLKKDLFLPHMELTFSQV</sequence>
<gene>
    <name evidence="4" type="ORF">A9Q84_11285</name>
</gene>
<dbReference type="PANTHER" id="PTHR36113">
    <property type="entry name" value="LYASE, PUTATIVE-RELATED-RELATED"/>
    <property type="match status" value="1"/>
</dbReference>
<dbReference type="PROSITE" id="PS00934">
    <property type="entry name" value="GLYOXALASE_I_1"/>
    <property type="match status" value="1"/>
</dbReference>
<dbReference type="SUPFAM" id="SSF54593">
    <property type="entry name" value="Glyoxalase/Bleomycin resistance protein/Dihydroxybiphenyl dioxygenase"/>
    <property type="match status" value="1"/>
</dbReference>
<dbReference type="InterPro" id="IPR051332">
    <property type="entry name" value="Fosfomycin_Res_Enzymes"/>
</dbReference>
<dbReference type="GO" id="GO:0046872">
    <property type="term" value="F:metal ion binding"/>
    <property type="evidence" value="ECO:0007669"/>
    <property type="project" value="UniProtKB-KW"/>
</dbReference>
<organism evidence="4 5">
    <name type="scientific">Halobacteriovorax marinus</name>
    <dbReference type="NCBI Taxonomy" id="97084"/>
    <lineage>
        <taxon>Bacteria</taxon>
        <taxon>Pseudomonadati</taxon>
        <taxon>Bdellovibrionota</taxon>
        <taxon>Bacteriovoracia</taxon>
        <taxon>Bacteriovoracales</taxon>
        <taxon>Halobacteriovoraceae</taxon>
        <taxon>Halobacteriovorax</taxon>
    </lineage>
</organism>
<dbReference type="EMBL" id="MAAO01000006">
    <property type="protein sequence ID" value="OUR96911.1"/>
    <property type="molecule type" value="Genomic_DNA"/>
</dbReference>
<dbReference type="Pfam" id="PF13508">
    <property type="entry name" value="Acetyltransf_7"/>
    <property type="match status" value="1"/>
</dbReference>
<dbReference type="Pfam" id="PF00903">
    <property type="entry name" value="Glyoxalase"/>
    <property type="match status" value="1"/>
</dbReference>
<proteinExistence type="predicted"/>
<evidence type="ECO:0000313" key="5">
    <source>
        <dbReference type="Proteomes" id="UP000196531"/>
    </source>
</evidence>
<dbReference type="PROSITE" id="PS51186">
    <property type="entry name" value="GNAT"/>
    <property type="match status" value="1"/>
</dbReference>
<evidence type="ECO:0000313" key="4">
    <source>
        <dbReference type="EMBL" id="OUR96911.1"/>
    </source>
</evidence>
<dbReference type="PROSITE" id="PS51819">
    <property type="entry name" value="VOC"/>
    <property type="match status" value="1"/>
</dbReference>
<dbReference type="InterPro" id="IPR000182">
    <property type="entry name" value="GNAT_dom"/>
</dbReference>
<keyword evidence="1" id="KW-0479">Metal-binding</keyword>
<dbReference type="InterPro" id="IPR037523">
    <property type="entry name" value="VOC_core"/>
</dbReference>
<dbReference type="Gene3D" id="3.40.630.30">
    <property type="match status" value="1"/>
</dbReference>
<dbReference type="GO" id="GO:0004462">
    <property type="term" value="F:lactoylglutathione lyase activity"/>
    <property type="evidence" value="ECO:0007669"/>
    <property type="project" value="InterPro"/>
</dbReference>
<evidence type="ECO:0000256" key="1">
    <source>
        <dbReference type="ARBA" id="ARBA00022723"/>
    </source>
</evidence>
<evidence type="ECO:0000259" key="3">
    <source>
        <dbReference type="PROSITE" id="PS51819"/>
    </source>
</evidence>
<dbReference type="GO" id="GO:0016747">
    <property type="term" value="F:acyltransferase activity, transferring groups other than amino-acyl groups"/>
    <property type="evidence" value="ECO:0007669"/>
    <property type="project" value="InterPro"/>
</dbReference>
<reference evidence="5" key="1">
    <citation type="journal article" date="2017" name="Proc. Natl. Acad. Sci. U.S.A.">
        <title>Simulation of Deepwater Horizon oil plume reveals substrate specialization within a complex community of hydrocarbon-degraders.</title>
        <authorList>
            <person name="Hu P."/>
            <person name="Dubinsky E.A."/>
            <person name="Probst A.J."/>
            <person name="Wang J."/>
            <person name="Sieber C.M.K."/>
            <person name="Tom L.M."/>
            <person name="Gardinali P."/>
            <person name="Banfield J.F."/>
            <person name="Atlas R.M."/>
            <person name="Andersen G.L."/>
        </authorList>
    </citation>
    <scope>NUCLEOTIDE SEQUENCE [LARGE SCALE GENOMIC DNA]</scope>
</reference>
<dbReference type="Gene3D" id="3.10.180.10">
    <property type="entry name" value="2,3-Dihydroxybiphenyl 1,2-Dioxygenase, domain 1"/>
    <property type="match status" value="1"/>
</dbReference>
<dbReference type="Proteomes" id="UP000196531">
    <property type="component" value="Unassembled WGS sequence"/>
</dbReference>
<dbReference type="InterPro" id="IPR029068">
    <property type="entry name" value="Glyas_Bleomycin-R_OHBP_Dase"/>
</dbReference>
<dbReference type="InterPro" id="IPR018146">
    <property type="entry name" value="Glyoxalase_1_CS"/>
</dbReference>
<accession>A0A1Y5FBT3</accession>
<dbReference type="PANTHER" id="PTHR36113:SF6">
    <property type="entry name" value="FOSFOMYCIN RESISTANCE PROTEIN FOSX"/>
    <property type="match status" value="1"/>
</dbReference>
<dbReference type="InterPro" id="IPR004360">
    <property type="entry name" value="Glyas_Fos-R_dOase_dom"/>
</dbReference>
<name>A0A1Y5FBT3_9BACT</name>
<feature type="domain" description="N-acetyltransferase" evidence="2">
    <location>
        <begin position="138"/>
        <end position="285"/>
    </location>
</feature>
<feature type="domain" description="VOC" evidence="3">
    <location>
        <begin position="4"/>
        <end position="115"/>
    </location>
</feature>
<dbReference type="CDD" id="cd04301">
    <property type="entry name" value="NAT_SF"/>
    <property type="match status" value="1"/>
</dbReference>
<dbReference type="InterPro" id="IPR016181">
    <property type="entry name" value="Acyl_CoA_acyltransferase"/>
</dbReference>
<evidence type="ECO:0000259" key="2">
    <source>
        <dbReference type="PROSITE" id="PS51186"/>
    </source>
</evidence>
<comment type="caution">
    <text evidence="4">The sequence shown here is derived from an EMBL/GenBank/DDBJ whole genome shotgun (WGS) entry which is preliminary data.</text>
</comment>